<dbReference type="PANTHER" id="PTHR45697">
    <property type="entry name" value="ADP-RIBOSYLATION FACTOR-LIKE PROTEIN 2-RELATED"/>
    <property type="match status" value="1"/>
</dbReference>
<evidence type="ECO:0000256" key="4">
    <source>
        <dbReference type="PIRSR" id="PIRSR606689-2"/>
    </source>
</evidence>
<feature type="binding site" evidence="3">
    <location>
        <position position="69"/>
    </location>
    <ligand>
        <name>GTP</name>
        <dbReference type="ChEBI" id="CHEBI:37565"/>
    </ligand>
</feature>
<evidence type="ECO:0000313" key="7">
    <source>
        <dbReference type="Proteomes" id="UP000292447"/>
    </source>
</evidence>
<dbReference type="InterPro" id="IPR006689">
    <property type="entry name" value="Small_GTPase_ARF/SAR"/>
</dbReference>
<dbReference type="SUPFAM" id="SSF52540">
    <property type="entry name" value="P-loop containing nucleoside triphosphate hydrolases"/>
    <property type="match status" value="1"/>
</dbReference>
<evidence type="ECO:0000256" key="3">
    <source>
        <dbReference type="PIRSR" id="PIRSR606689-1"/>
    </source>
</evidence>
<dbReference type="Pfam" id="PF00025">
    <property type="entry name" value="Arf"/>
    <property type="match status" value="1"/>
</dbReference>
<dbReference type="PRINTS" id="PR00328">
    <property type="entry name" value="SAR1GTPBP"/>
</dbReference>
<dbReference type="PROSITE" id="PS51417">
    <property type="entry name" value="ARF"/>
    <property type="match status" value="1"/>
</dbReference>
<dbReference type="SMART" id="SM00177">
    <property type="entry name" value="ARF"/>
    <property type="match status" value="1"/>
</dbReference>
<keyword evidence="4" id="KW-0479">Metal-binding</keyword>
<comment type="similarity">
    <text evidence="5">Belongs to the small GTPase superfamily. Arf family.</text>
</comment>
<dbReference type="Gene3D" id="3.40.50.300">
    <property type="entry name" value="P-loop containing nucleotide triphosphate hydrolases"/>
    <property type="match status" value="1"/>
</dbReference>
<evidence type="ECO:0000313" key="6">
    <source>
        <dbReference type="EMBL" id="QBM87453.1"/>
    </source>
</evidence>
<feature type="binding site" evidence="3">
    <location>
        <begin position="126"/>
        <end position="129"/>
    </location>
    <ligand>
        <name>GTP</name>
        <dbReference type="ChEBI" id="CHEBI:37565"/>
    </ligand>
</feature>
<dbReference type="GO" id="GO:0005525">
    <property type="term" value="F:GTP binding"/>
    <property type="evidence" value="ECO:0007669"/>
    <property type="project" value="UniProtKB-KW"/>
</dbReference>
<proteinExistence type="inferred from homology"/>
<feature type="binding site" evidence="4">
    <location>
        <position position="47"/>
    </location>
    <ligand>
        <name>Mg(2+)</name>
        <dbReference type="ChEBI" id="CHEBI:18420"/>
    </ligand>
</feature>
<evidence type="ECO:0000256" key="5">
    <source>
        <dbReference type="RuleBase" id="RU003925"/>
    </source>
</evidence>
<dbReference type="SMART" id="SM00178">
    <property type="entry name" value="SAR"/>
    <property type="match status" value="1"/>
</dbReference>
<dbReference type="AlphaFoldDB" id="A0A4V1ADZ7"/>
<dbReference type="InterPro" id="IPR005225">
    <property type="entry name" value="Small_GTP-bd"/>
</dbReference>
<keyword evidence="4" id="KW-0460">Magnesium</keyword>
<reference evidence="7" key="1">
    <citation type="submission" date="2019-03" db="EMBL/GenBank/DDBJ databases">
        <title>Snf2 controls pulcherriminic acid biosynthesis and connects pigmentation and antifungal activity of the yeast Metschnikowia pulcherrima.</title>
        <authorList>
            <person name="Gore-Lloyd D."/>
            <person name="Sumann I."/>
            <person name="Brachmann A.O."/>
            <person name="Schneeberger K."/>
            <person name="Ortiz-Merino R.A."/>
            <person name="Moreno-Beltran M."/>
            <person name="Schlaefli M."/>
            <person name="Kirner P."/>
            <person name="Santos Kron A."/>
            <person name="Wolfe K.H."/>
            <person name="Piel J."/>
            <person name="Ahrens C.H."/>
            <person name="Henk D."/>
            <person name="Freimoser F.M."/>
        </authorList>
    </citation>
    <scope>NUCLEOTIDE SEQUENCE [LARGE SCALE GENOMIC DNA]</scope>
    <source>
        <strain evidence="7">APC 1.2</strain>
    </source>
</reference>
<protein>
    <submittedName>
        <fullName evidence="6">ADP-ribosylation factor-like protein 2</fullName>
    </submittedName>
</protein>
<dbReference type="EMBL" id="CP034457">
    <property type="protein sequence ID" value="QBM87453.1"/>
    <property type="molecule type" value="Genomic_DNA"/>
</dbReference>
<dbReference type="GO" id="GO:0003924">
    <property type="term" value="F:GTPase activity"/>
    <property type="evidence" value="ECO:0007669"/>
    <property type="project" value="InterPro"/>
</dbReference>
<keyword evidence="1 3" id="KW-0547">Nucleotide-binding</keyword>
<accession>A0A4V1ADZ7</accession>
<sequence>MGLLSIIRKQKAKDAEIRVLVLGLDNLGKTTIIRKLMGQETDSVAPTMGFHIHTFSHAGFNINAWDIGGQLTLRSFWGNYFDKLDVIVWVVDGTSLERLRELYRELREKVIQQDQLAGTYFCLVINKMDLVLETQQASVRQVVESTLNLLAEISEELYTVKCVSGRSGQGLESMMEWVVSKFQPC</sequence>
<dbReference type="STRING" id="2163413.A0A4V1ADZ7"/>
<evidence type="ECO:0000256" key="1">
    <source>
        <dbReference type="ARBA" id="ARBA00022741"/>
    </source>
</evidence>
<feature type="binding site" evidence="4">
    <location>
        <position position="30"/>
    </location>
    <ligand>
        <name>Mg(2+)</name>
        <dbReference type="ChEBI" id="CHEBI:18420"/>
    </ligand>
</feature>
<name>A0A4V1ADZ7_9ASCO</name>
<dbReference type="Proteomes" id="UP000292447">
    <property type="component" value="Chromosome II"/>
</dbReference>
<dbReference type="GO" id="GO:0046872">
    <property type="term" value="F:metal ion binding"/>
    <property type="evidence" value="ECO:0007669"/>
    <property type="project" value="UniProtKB-KW"/>
</dbReference>
<organism evidence="6 7">
    <name type="scientific">Metschnikowia aff. pulcherrima</name>
    <dbReference type="NCBI Taxonomy" id="2163413"/>
    <lineage>
        <taxon>Eukaryota</taxon>
        <taxon>Fungi</taxon>
        <taxon>Dikarya</taxon>
        <taxon>Ascomycota</taxon>
        <taxon>Saccharomycotina</taxon>
        <taxon>Pichiomycetes</taxon>
        <taxon>Metschnikowiaceae</taxon>
        <taxon>Metschnikowia</taxon>
    </lineage>
</organism>
<dbReference type="InterPro" id="IPR027417">
    <property type="entry name" value="P-loop_NTPase"/>
</dbReference>
<feature type="binding site" evidence="3">
    <location>
        <begin position="23"/>
        <end position="30"/>
    </location>
    <ligand>
        <name>GTP</name>
        <dbReference type="ChEBI" id="CHEBI:37565"/>
    </ligand>
</feature>
<gene>
    <name evidence="6" type="primary">MPUL0B06550</name>
    <name evidence="6" type="ORF">METSCH_B06550</name>
</gene>
<keyword evidence="2 3" id="KW-0342">GTP-binding</keyword>
<evidence type="ECO:0000256" key="2">
    <source>
        <dbReference type="ARBA" id="ARBA00023134"/>
    </source>
</evidence>
<keyword evidence="7" id="KW-1185">Reference proteome</keyword>
<dbReference type="InterPro" id="IPR044612">
    <property type="entry name" value="ARL2/3"/>
</dbReference>
<dbReference type="NCBIfam" id="TIGR00231">
    <property type="entry name" value="small_GTP"/>
    <property type="match status" value="1"/>
</dbReference>